<dbReference type="WBParaSite" id="ALUE_0001222201-mRNA-1">
    <property type="protein sequence ID" value="ALUE_0001222201-mRNA-1"/>
    <property type="gene ID" value="ALUE_0001222201"/>
</dbReference>
<evidence type="ECO:0000313" key="3">
    <source>
        <dbReference type="WBParaSite" id="ALUE_0001222201-mRNA-1"/>
    </source>
</evidence>
<accession>A0A0M3I5J4</accession>
<feature type="transmembrane region" description="Helical" evidence="1">
    <location>
        <begin position="20"/>
        <end position="41"/>
    </location>
</feature>
<keyword evidence="1" id="KW-1133">Transmembrane helix</keyword>
<protein>
    <submittedName>
        <fullName evidence="3">Secreted protein</fullName>
    </submittedName>
</protein>
<reference evidence="3" key="1">
    <citation type="submission" date="2017-02" db="UniProtKB">
        <authorList>
            <consortium name="WormBaseParasite"/>
        </authorList>
    </citation>
    <scope>IDENTIFICATION</scope>
</reference>
<keyword evidence="1" id="KW-0472">Membrane</keyword>
<dbReference type="AlphaFoldDB" id="A0A0M3I5J4"/>
<evidence type="ECO:0000313" key="2">
    <source>
        <dbReference type="Proteomes" id="UP000036681"/>
    </source>
</evidence>
<dbReference type="Proteomes" id="UP000036681">
    <property type="component" value="Unplaced"/>
</dbReference>
<evidence type="ECO:0000256" key="1">
    <source>
        <dbReference type="SAM" id="Phobius"/>
    </source>
</evidence>
<keyword evidence="2" id="KW-1185">Reference proteome</keyword>
<organism evidence="2 3">
    <name type="scientific">Ascaris lumbricoides</name>
    <name type="common">Giant roundworm</name>
    <dbReference type="NCBI Taxonomy" id="6252"/>
    <lineage>
        <taxon>Eukaryota</taxon>
        <taxon>Metazoa</taxon>
        <taxon>Ecdysozoa</taxon>
        <taxon>Nematoda</taxon>
        <taxon>Chromadorea</taxon>
        <taxon>Rhabditida</taxon>
        <taxon>Spirurina</taxon>
        <taxon>Ascaridomorpha</taxon>
        <taxon>Ascaridoidea</taxon>
        <taxon>Ascarididae</taxon>
        <taxon>Ascaris</taxon>
    </lineage>
</organism>
<name>A0A0M3I5J4_ASCLU</name>
<proteinExistence type="predicted"/>
<feature type="transmembrane region" description="Helical" evidence="1">
    <location>
        <begin position="95"/>
        <end position="113"/>
    </location>
</feature>
<keyword evidence="1" id="KW-0812">Transmembrane</keyword>
<sequence length="144" mass="16062">MRLSFMLVRTLQMMGKCIRLIAAPVTFNLNAPIYIVIIAAVRARDDTLVNDQRIQDAVNSDRMEEHGAENSGLVRFFAIAFDRNGWYDNGSEPGVRIPACGLLFATVVVTCFYRRAPTVRCPSSLLSLELRKRSSGYKSSLLAC</sequence>